<feature type="transmembrane region" description="Helical" evidence="5">
    <location>
        <begin position="372"/>
        <end position="393"/>
    </location>
</feature>
<feature type="transmembrane region" description="Helical" evidence="5">
    <location>
        <begin position="213"/>
        <end position="234"/>
    </location>
</feature>
<evidence type="ECO:0000256" key="4">
    <source>
        <dbReference type="ARBA" id="ARBA00023136"/>
    </source>
</evidence>
<organism evidence="7 8">
    <name type="scientific">Blastomyces silverae</name>
    <dbReference type="NCBI Taxonomy" id="2060906"/>
    <lineage>
        <taxon>Eukaryota</taxon>
        <taxon>Fungi</taxon>
        <taxon>Dikarya</taxon>
        <taxon>Ascomycota</taxon>
        <taxon>Pezizomycotina</taxon>
        <taxon>Eurotiomycetes</taxon>
        <taxon>Eurotiomycetidae</taxon>
        <taxon>Onygenales</taxon>
        <taxon>Ajellomycetaceae</taxon>
        <taxon>Blastomyces</taxon>
    </lineage>
</organism>
<feature type="domain" description="Major facilitator superfamily (MFS) profile" evidence="6">
    <location>
        <begin position="62"/>
        <end position="525"/>
    </location>
</feature>
<keyword evidence="8" id="KW-1185">Reference proteome</keyword>
<keyword evidence="2 5" id="KW-0812">Transmembrane</keyword>
<dbReference type="SUPFAM" id="SSF103473">
    <property type="entry name" value="MFS general substrate transporter"/>
    <property type="match status" value="1"/>
</dbReference>
<dbReference type="STRING" id="2060906.A0A0H1BN19"/>
<dbReference type="EMBL" id="LDEV01000857">
    <property type="protein sequence ID" value="KLJ12508.1"/>
    <property type="molecule type" value="Genomic_DNA"/>
</dbReference>
<dbReference type="InterPro" id="IPR036259">
    <property type="entry name" value="MFS_trans_sf"/>
</dbReference>
<feature type="transmembrane region" description="Helical" evidence="5">
    <location>
        <begin position="311"/>
        <end position="334"/>
    </location>
</feature>
<evidence type="ECO:0000256" key="1">
    <source>
        <dbReference type="ARBA" id="ARBA00004141"/>
    </source>
</evidence>
<sequence length="549" mass="61457">MVEFATIEGVEMVPGTIRIVDLEGTMNVKHQEGGKNDIVLVPQPSNDPNDPLNWTKFRKEYHFWLLWIWGFLAAVCVNWVGPVWTQFTIDLNTTFFELSIGSSFCFLFLGLGCVCLQPIAMKIGRRPVYMVGSFLNLVGCILGRYQTTVQMFWGANILTGFGAAPVDSLVQISTTDIFFAHEKGTRLSLYVFTIYAGSYLGPVAAGHIAESQGWRWCFQYLIIFFAVLLVVQLFTMEESTFRRPPTSSEISGDTAAMSHHAKQNLEAVKVETDVSHHDDCDTSEDSAPPAPKSYWQRMGLYNTSYSDPRPLWLVALSPFTLVTYPAVMWAGFIYGVQIMWLSLLNVTQSELFSGDPYNFSVANVGNINFSSFIGGIAGMIWGGYMSDWCIIFLSRRNKGILEPEFRLWTMLVPAFINTAGILMYGLGVLKGTMWILPAGFGMVFIAFGIGSGGAIAITYAVDCYPRIASESLVLMLFIRNIIGCGFTFASQPWLNYNGLQNTTIIMAMICLVVNLSSLLMIWKGKRLREWTAERYIRVMQQKDKEALAI</sequence>
<feature type="transmembrane region" description="Helical" evidence="5">
    <location>
        <begin position="100"/>
        <end position="120"/>
    </location>
</feature>
<dbReference type="GO" id="GO:0022857">
    <property type="term" value="F:transmembrane transporter activity"/>
    <property type="evidence" value="ECO:0007669"/>
    <property type="project" value="InterPro"/>
</dbReference>
<keyword evidence="3 5" id="KW-1133">Transmembrane helix</keyword>
<dbReference type="OrthoDB" id="5215911at2759"/>
<evidence type="ECO:0000259" key="6">
    <source>
        <dbReference type="PROSITE" id="PS50850"/>
    </source>
</evidence>
<dbReference type="Pfam" id="PF07690">
    <property type="entry name" value="MFS_1"/>
    <property type="match status" value="1"/>
</dbReference>
<dbReference type="InterPro" id="IPR020846">
    <property type="entry name" value="MFS_dom"/>
</dbReference>
<evidence type="ECO:0000313" key="8">
    <source>
        <dbReference type="Proteomes" id="UP000053573"/>
    </source>
</evidence>
<feature type="transmembrane region" description="Helical" evidence="5">
    <location>
        <begin position="405"/>
        <end position="427"/>
    </location>
</feature>
<dbReference type="Proteomes" id="UP000053573">
    <property type="component" value="Unassembled WGS sequence"/>
</dbReference>
<proteinExistence type="predicted"/>
<name>A0A0H1BN19_9EURO</name>
<keyword evidence="4 5" id="KW-0472">Membrane</keyword>
<comment type="subcellular location">
    <subcellularLocation>
        <location evidence="1">Membrane</location>
        <topology evidence="1">Multi-pass membrane protein</topology>
    </subcellularLocation>
</comment>
<dbReference type="PROSITE" id="PS50850">
    <property type="entry name" value="MFS"/>
    <property type="match status" value="1"/>
</dbReference>
<feature type="transmembrane region" description="Helical" evidence="5">
    <location>
        <begin position="502"/>
        <end position="522"/>
    </location>
</feature>
<protein>
    <recommendedName>
        <fullName evidence="6">Major facilitator superfamily (MFS) profile domain-containing protein</fullName>
    </recommendedName>
</protein>
<accession>A0A0H1BN19</accession>
<evidence type="ECO:0000313" key="7">
    <source>
        <dbReference type="EMBL" id="KLJ12508.1"/>
    </source>
</evidence>
<evidence type="ECO:0000256" key="5">
    <source>
        <dbReference type="SAM" id="Phobius"/>
    </source>
</evidence>
<reference evidence="8" key="1">
    <citation type="journal article" date="2015" name="PLoS Genet.">
        <title>The dynamic genome and transcriptome of the human fungal pathogen Blastomyces and close relative Emmonsia.</title>
        <authorList>
            <person name="Munoz J.F."/>
            <person name="Gauthier G.M."/>
            <person name="Desjardins C.A."/>
            <person name="Gallo J.E."/>
            <person name="Holder J."/>
            <person name="Sullivan T.D."/>
            <person name="Marty A.J."/>
            <person name="Carmen J.C."/>
            <person name="Chen Z."/>
            <person name="Ding L."/>
            <person name="Gujja S."/>
            <person name="Magrini V."/>
            <person name="Misas E."/>
            <person name="Mitreva M."/>
            <person name="Priest M."/>
            <person name="Saif S."/>
            <person name="Whiston E.A."/>
            <person name="Young S."/>
            <person name="Zeng Q."/>
            <person name="Goldman W.E."/>
            <person name="Mardis E.R."/>
            <person name="Taylor J.W."/>
            <person name="McEwen J.G."/>
            <person name="Clay O.K."/>
            <person name="Klein B.S."/>
            <person name="Cuomo C.A."/>
        </authorList>
    </citation>
    <scope>NUCLEOTIDE SEQUENCE [LARGE SCALE GENOMIC DNA]</scope>
    <source>
        <strain evidence="8">UAMH 139</strain>
    </source>
</reference>
<dbReference type="InterPro" id="IPR011701">
    <property type="entry name" value="MFS"/>
</dbReference>
<evidence type="ECO:0000256" key="3">
    <source>
        <dbReference type="ARBA" id="ARBA00022989"/>
    </source>
</evidence>
<dbReference type="GO" id="GO:0005886">
    <property type="term" value="C:plasma membrane"/>
    <property type="evidence" value="ECO:0007669"/>
    <property type="project" value="TreeGrafter"/>
</dbReference>
<dbReference type="PANTHER" id="PTHR23502:SF34">
    <property type="entry name" value="PROTEIN HOL1"/>
    <property type="match status" value="1"/>
</dbReference>
<feature type="transmembrane region" description="Helical" evidence="5">
    <location>
        <begin position="472"/>
        <end position="490"/>
    </location>
</feature>
<feature type="transmembrane region" description="Helical" evidence="5">
    <location>
        <begin position="187"/>
        <end position="207"/>
    </location>
</feature>
<dbReference type="GO" id="GO:0000324">
    <property type="term" value="C:fungal-type vacuole"/>
    <property type="evidence" value="ECO:0007669"/>
    <property type="project" value="TreeGrafter"/>
</dbReference>
<evidence type="ECO:0000256" key="2">
    <source>
        <dbReference type="ARBA" id="ARBA00022692"/>
    </source>
</evidence>
<feature type="transmembrane region" description="Helical" evidence="5">
    <location>
        <begin position="433"/>
        <end position="460"/>
    </location>
</feature>
<gene>
    <name evidence="7" type="ORF">EMPG_09511</name>
</gene>
<dbReference type="PANTHER" id="PTHR23502">
    <property type="entry name" value="MAJOR FACILITATOR SUPERFAMILY"/>
    <property type="match status" value="1"/>
</dbReference>
<dbReference type="AlphaFoldDB" id="A0A0H1BN19"/>
<feature type="transmembrane region" description="Helical" evidence="5">
    <location>
        <begin position="61"/>
        <end position="80"/>
    </location>
</feature>
<dbReference type="Gene3D" id="1.20.1250.20">
    <property type="entry name" value="MFS general substrate transporter like domains"/>
    <property type="match status" value="1"/>
</dbReference>
<comment type="caution">
    <text evidence="7">The sequence shown here is derived from an EMBL/GenBank/DDBJ whole genome shotgun (WGS) entry which is preliminary data.</text>
</comment>